<dbReference type="AlphaFoldDB" id="A0A265E4A2"/>
<keyword evidence="1" id="KW-0812">Transmembrane</keyword>
<evidence type="ECO:0000313" key="3">
    <source>
        <dbReference type="Proteomes" id="UP000216682"/>
    </source>
</evidence>
<reference evidence="2 3" key="1">
    <citation type="submission" date="2017-07" db="EMBL/GenBank/DDBJ databases">
        <title>Shotgun whole genome sequences of three halophilic bacterial isolates.</title>
        <authorList>
            <person name="Pozzo T."/>
            <person name="Higdon S.M."/>
            <person name="Quillaguaman J."/>
        </authorList>
    </citation>
    <scope>NUCLEOTIDE SEQUENCE [LARGE SCALE GENOMIC DNA]</scope>
    <source>
        <strain evidence="2 3">BU-1</strain>
    </source>
</reference>
<dbReference type="EMBL" id="NPEZ01000007">
    <property type="protein sequence ID" value="OZT76403.1"/>
    <property type="molecule type" value="Genomic_DNA"/>
</dbReference>
<name>A0A265E4A2_9STAP</name>
<feature type="transmembrane region" description="Helical" evidence="1">
    <location>
        <begin position="58"/>
        <end position="79"/>
    </location>
</feature>
<dbReference type="Proteomes" id="UP000216682">
    <property type="component" value="Unassembled WGS sequence"/>
</dbReference>
<gene>
    <name evidence="2" type="ORF">CFN03_12325</name>
</gene>
<comment type="caution">
    <text evidence="2">The sequence shown here is derived from an EMBL/GenBank/DDBJ whole genome shotgun (WGS) entry which is preliminary data.</text>
</comment>
<accession>A0A265E4A2</accession>
<keyword evidence="1" id="KW-0472">Membrane</keyword>
<evidence type="ECO:0000256" key="1">
    <source>
        <dbReference type="SAM" id="Phobius"/>
    </source>
</evidence>
<dbReference type="RefSeq" id="WP_094907286.1">
    <property type="nucleotide sequence ID" value="NZ_NPEZ01000007.1"/>
</dbReference>
<proteinExistence type="predicted"/>
<evidence type="ECO:0000313" key="2">
    <source>
        <dbReference type="EMBL" id="OZT76403.1"/>
    </source>
</evidence>
<organism evidence="2 3">
    <name type="scientific">Salinicoccus roseus</name>
    <dbReference type="NCBI Taxonomy" id="45670"/>
    <lineage>
        <taxon>Bacteria</taxon>
        <taxon>Bacillati</taxon>
        <taxon>Bacillota</taxon>
        <taxon>Bacilli</taxon>
        <taxon>Bacillales</taxon>
        <taxon>Staphylococcaceae</taxon>
        <taxon>Salinicoccus</taxon>
    </lineage>
</organism>
<protein>
    <submittedName>
        <fullName evidence="2">Uncharacterized protein</fullName>
    </submittedName>
</protein>
<sequence length="81" mass="8805">MRQAILIFLLIINIISIVQLGQYDSGDLIALMSVRIILGVVTIMLSIAYILVKGTKSIVLVSIITALSALLHLGLIIYINL</sequence>
<feature type="transmembrane region" description="Helical" evidence="1">
    <location>
        <begin position="30"/>
        <end position="51"/>
    </location>
</feature>
<keyword evidence="1" id="KW-1133">Transmembrane helix</keyword>